<evidence type="ECO:0000313" key="3">
    <source>
        <dbReference type="Proteomes" id="UP001209701"/>
    </source>
</evidence>
<keyword evidence="3" id="KW-1185">Reference proteome</keyword>
<organism evidence="2 3">
    <name type="scientific">Roseateles oligotrophus</name>
    <dbReference type="NCBI Taxonomy" id="1769250"/>
    <lineage>
        <taxon>Bacteria</taxon>
        <taxon>Pseudomonadati</taxon>
        <taxon>Pseudomonadota</taxon>
        <taxon>Betaproteobacteria</taxon>
        <taxon>Burkholderiales</taxon>
        <taxon>Sphaerotilaceae</taxon>
        <taxon>Roseateles</taxon>
    </lineage>
</organism>
<dbReference type="Proteomes" id="UP001209701">
    <property type="component" value="Unassembled WGS sequence"/>
</dbReference>
<sequence>MTELLPQAESVWRLEASGHGYLSGSTACLSTMYAAQQHEAPLALLVAAMAPYKMWHYRQWGVRALLVLGRKAEALQYAEDSRGLNAPDQLISQTCEEILLASGLIRDTAEAYTRYAVVGNQAGIYLAAFRAIAKKYPHKSAGRDPTRPGRQNAGQNRQEVCGAQVGGPVQRGDRAGRPFTHRFEHSHTRSARSRPGAVAIRARGSQSRAALDGPGLWLRHHRR</sequence>
<dbReference type="EMBL" id="JAJIRN010000003">
    <property type="protein sequence ID" value="MCV2367669.1"/>
    <property type="molecule type" value="Genomic_DNA"/>
</dbReference>
<name>A0ABT2YCA3_9BURK</name>
<dbReference type="RefSeq" id="WP_263570300.1">
    <property type="nucleotide sequence ID" value="NZ_JAJIRN010000003.1"/>
</dbReference>
<evidence type="ECO:0000256" key="1">
    <source>
        <dbReference type="SAM" id="MobiDB-lite"/>
    </source>
</evidence>
<gene>
    <name evidence="2" type="ORF">LNV07_06130</name>
</gene>
<evidence type="ECO:0000313" key="2">
    <source>
        <dbReference type="EMBL" id="MCV2367669.1"/>
    </source>
</evidence>
<protein>
    <submittedName>
        <fullName evidence="2">Uncharacterized protein</fullName>
    </submittedName>
</protein>
<reference evidence="2 3" key="1">
    <citation type="submission" date="2021-11" db="EMBL/GenBank/DDBJ databases">
        <authorList>
            <person name="Liang Q."/>
            <person name="Mou H."/>
            <person name="Liu Z."/>
        </authorList>
    </citation>
    <scope>NUCLEOTIDE SEQUENCE [LARGE SCALE GENOMIC DNA]</scope>
    <source>
        <strain evidence="2 3">CHU3</strain>
    </source>
</reference>
<accession>A0ABT2YCA3</accession>
<feature type="compositionally biased region" description="Basic and acidic residues" evidence="1">
    <location>
        <begin position="171"/>
        <end position="187"/>
    </location>
</feature>
<proteinExistence type="predicted"/>
<comment type="caution">
    <text evidence="2">The sequence shown here is derived from an EMBL/GenBank/DDBJ whole genome shotgun (WGS) entry which is preliminary data.</text>
</comment>
<feature type="region of interest" description="Disordered" evidence="1">
    <location>
        <begin position="138"/>
        <end position="223"/>
    </location>
</feature>